<accession>A0A178V3Y8</accession>
<dbReference type="CDD" id="cd04875">
    <property type="entry name" value="ACT_F4HF-DF"/>
    <property type="match status" value="1"/>
</dbReference>
<dbReference type="EMBL" id="LUHQ01000004">
    <property type="protein sequence ID" value="OAP01027.1"/>
    <property type="molecule type" value="Genomic_DNA"/>
</dbReference>
<dbReference type="SUPFAM" id="SSF53328">
    <property type="entry name" value="Formyltransferase"/>
    <property type="match status" value="1"/>
</dbReference>
<dbReference type="PANTHER" id="PTHR42706:SF1">
    <property type="entry name" value="FORMYLTETRAHYDROFOLATE DEFORMYLASE 2, MITOCHONDRIAL"/>
    <property type="match status" value="1"/>
</dbReference>
<dbReference type="InterPro" id="IPR041729">
    <property type="entry name" value="Formyl-FH4-Hydrolase_C"/>
</dbReference>
<dbReference type="FunFam" id="3.40.50.170:FF:000016">
    <property type="entry name" value="Formyltetrahydrofolate deformylase 1, mitochondrial"/>
    <property type="match status" value="1"/>
</dbReference>
<keyword evidence="2" id="KW-0378">Hydrolase</keyword>
<proteinExistence type="predicted"/>
<dbReference type="InterPro" id="IPR045865">
    <property type="entry name" value="ACT-like_dom_sf"/>
</dbReference>
<dbReference type="Proteomes" id="UP000078284">
    <property type="component" value="Chromosome 4"/>
</dbReference>
<dbReference type="GO" id="GO:0006730">
    <property type="term" value="P:one-carbon metabolic process"/>
    <property type="evidence" value="ECO:0007669"/>
    <property type="project" value="UniProtKB-KW"/>
</dbReference>
<dbReference type="ExpressionAtlas" id="A0A178V3Y8">
    <property type="expression patterns" value="baseline and differential"/>
</dbReference>
<organism evidence="4 5">
    <name type="scientific">Arabidopsis thaliana</name>
    <name type="common">Mouse-ear cress</name>
    <dbReference type="NCBI Taxonomy" id="3702"/>
    <lineage>
        <taxon>Eukaryota</taxon>
        <taxon>Viridiplantae</taxon>
        <taxon>Streptophyta</taxon>
        <taxon>Embryophyta</taxon>
        <taxon>Tracheophyta</taxon>
        <taxon>Spermatophyta</taxon>
        <taxon>Magnoliopsida</taxon>
        <taxon>eudicotyledons</taxon>
        <taxon>Gunneridae</taxon>
        <taxon>Pentapetalae</taxon>
        <taxon>rosids</taxon>
        <taxon>malvids</taxon>
        <taxon>Brassicales</taxon>
        <taxon>Brassicaceae</taxon>
        <taxon>Camelineae</taxon>
        <taxon>Arabidopsis</taxon>
    </lineage>
</organism>
<dbReference type="InterPro" id="IPR044074">
    <property type="entry name" value="PurU_ACT"/>
</dbReference>
<evidence type="ECO:0000313" key="5">
    <source>
        <dbReference type="Proteomes" id="UP000078284"/>
    </source>
</evidence>
<evidence type="ECO:0000256" key="2">
    <source>
        <dbReference type="ARBA" id="ARBA00022801"/>
    </source>
</evidence>
<dbReference type="InterPro" id="IPR004810">
    <property type="entry name" value="PurU"/>
</dbReference>
<dbReference type="NCBIfam" id="NF004684">
    <property type="entry name" value="PRK06027.1"/>
    <property type="match status" value="1"/>
</dbReference>
<reference evidence="5" key="1">
    <citation type="journal article" date="2016" name="Proc. Natl. Acad. Sci. U.S.A.">
        <title>Chromosome-level assembly of Arabidopsis thaliana Ler reveals the extent of translocation and inversion polymorphisms.</title>
        <authorList>
            <person name="Zapata L."/>
            <person name="Ding J."/>
            <person name="Willing E.M."/>
            <person name="Hartwig B."/>
            <person name="Bezdan D."/>
            <person name="Jiao W.B."/>
            <person name="Patel V."/>
            <person name="Velikkakam James G."/>
            <person name="Koornneef M."/>
            <person name="Ossowski S."/>
            <person name="Schneeberger K."/>
        </authorList>
    </citation>
    <scope>NUCLEOTIDE SEQUENCE [LARGE SCALE GENOMIC DNA]</scope>
    <source>
        <strain evidence="5">cv. Landsberg erecta</strain>
    </source>
</reference>
<name>A0A178V3Y8_ARATH</name>
<keyword evidence="1" id="KW-0554">One-carbon metabolism</keyword>
<dbReference type="InterPro" id="IPR036477">
    <property type="entry name" value="Formyl_transf_N_sf"/>
</dbReference>
<dbReference type="Pfam" id="PF00551">
    <property type="entry name" value="Formyl_trans_N"/>
    <property type="match status" value="1"/>
</dbReference>
<dbReference type="Gene3D" id="3.40.50.170">
    <property type="entry name" value="Formyl transferase, N-terminal domain"/>
    <property type="match status" value="1"/>
</dbReference>
<sequence length="350" mass="39678">MIRRVSTTSCLSATAFRSFTKWSFKSSQFHGESLDSSVSPLLIPGFHVFHCPDVVGIVAKLSDCIAAKGGNILGYDVFVPENKNVFYSRSLEQLKVSIFGFSCDEKVISLGSEFIFDPVKWPRRQMDEDFQTIAQKFSALSSVVRVPSLDPKYKIALLLSKQDHCLVEMLHKWQDGKLPVDITCVISNHERAPNTHVMRFLQRHGISYHYLPTTDQNKIEEEILELVKGTDFLVLARYMQLLSGNFLKGYGKDVINIHHGLLPSFKGRNPVKQAFDAGVKLIGATTHFVTEELDSGPIIEQMVERVSHRDNLRSFVQKSEDLEKKCLMKAIKSYCELRVLPYGTQRTVVF</sequence>
<feature type="domain" description="Formyl transferase N-terminal" evidence="3">
    <location>
        <begin position="154"/>
        <end position="331"/>
    </location>
</feature>
<protein>
    <recommendedName>
        <fullName evidence="3">Formyl transferase N-terminal domain-containing protein</fullName>
    </recommendedName>
</protein>
<gene>
    <name evidence="4" type="ordered locus">AXX17_At4g20410</name>
</gene>
<dbReference type="InterPro" id="IPR001555">
    <property type="entry name" value="GART_AS"/>
</dbReference>
<dbReference type="AlphaFoldDB" id="A0A178V3Y8"/>
<comment type="caution">
    <text evidence="4">The sequence shown here is derived from an EMBL/GenBank/DDBJ whole genome shotgun (WGS) entry which is preliminary data.</text>
</comment>
<dbReference type="SUPFAM" id="SSF55021">
    <property type="entry name" value="ACT-like"/>
    <property type="match status" value="1"/>
</dbReference>
<evidence type="ECO:0000256" key="1">
    <source>
        <dbReference type="ARBA" id="ARBA00022563"/>
    </source>
</evidence>
<dbReference type="InterPro" id="IPR002376">
    <property type="entry name" value="Formyl_transf_N"/>
</dbReference>
<dbReference type="PANTHER" id="PTHR42706">
    <property type="entry name" value="FORMYLTETRAHYDROFOLATE DEFORMYLASE"/>
    <property type="match status" value="1"/>
</dbReference>
<dbReference type="CDD" id="cd08648">
    <property type="entry name" value="FMT_core_Formyl-FH4-Hydrolase_C"/>
    <property type="match status" value="1"/>
</dbReference>
<evidence type="ECO:0000259" key="3">
    <source>
        <dbReference type="Pfam" id="PF00551"/>
    </source>
</evidence>
<dbReference type="PRINTS" id="PR01575">
    <property type="entry name" value="FFH4HYDRLASE"/>
</dbReference>
<dbReference type="PROSITE" id="PS00373">
    <property type="entry name" value="GART"/>
    <property type="match status" value="1"/>
</dbReference>
<dbReference type="Gene3D" id="3.30.70.260">
    <property type="match status" value="1"/>
</dbReference>
<dbReference type="GO" id="GO:0006189">
    <property type="term" value="P:'de novo' IMP biosynthetic process"/>
    <property type="evidence" value="ECO:0007669"/>
    <property type="project" value="InterPro"/>
</dbReference>
<dbReference type="GO" id="GO:0008864">
    <property type="term" value="F:formyltetrahydrofolate deformylase activity"/>
    <property type="evidence" value="ECO:0007669"/>
    <property type="project" value="InterPro"/>
</dbReference>
<evidence type="ECO:0000313" key="4">
    <source>
        <dbReference type="EMBL" id="OAP01027.1"/>
    </source>
</evidence>